<evidence type="ECO:0000313" key="3">
    <source>
        <dbReference type="Proteomes" id="UP000198307"/>
    </source>
</evidence>
<evidence type="ECO:0000313" key="2">
    <source>
        <dbReference type="EMBL" id="SNT76098.1"/>
    </source>
</evidence>
<proteinExistence type="predicted"/>
<dbReference type="InterPro" id="IPR036390">
    <property type="entry name" value="WH_DNA-bd_sf"/>
</dbReference>
<dbReference type="InterPro" id="IPR000944">
    <property type="entry name" value="Tscrpt_reg_Rrf2"/>
</dbReference>
<dbReference type="GO" id="GO:0003700">
    <property type="term" value="F:DNA-binding transcription factor activity"/>
    <property type="evidence" value="ECO:0007669"/>
    <property type="project" value="TreeGrafter"/>
</dbReference>
<keyword evidence="3" id="KW-1185">Reference proteome</keyword>
<dbReference type="PROSITE" id="PS51197">
    <property type="entry name" value="HTH_RRF2_2"/>
    <property type="match status" value="1"/>
</dbReference>
<accession>A0A239Q187</accession>
<reference evidence="2 3" key="1">
    <citation type="submission" date="2017-07" db="EMBL/GenBank/DDBJ databases">
        <authorList>
            <person name="Sun Z.S."/>
            <person name="Albrecht U."/>
            <person name="Echele G."/>
            <person name="Lee C.C."/>
        </authorList>
    </citation>
    <scope>NUCLEOTIDE SEQUENCE [LARGE SCALE GENOMIC DNA]</scope>
    <source>
        <strain evidence="2 3">DSM 14827</strain>
    </source>
</reference>
<dbReference type="PANTHER" id="PTHR33221:SF4">
    <property type="entry name" value="HTH-TYPE TRANSCRIPTIONAL REPRESSOR NSRR"/>
    <property type="match status" value="1"/>
</dbReference>
<dbReference type="AlphaFoldDB" id="A0A239Q187"/>
<keyword evidence="1" id="KW-0238">DNA-binding</keyword>
<sequence length="148" mass="16443">MKLSRYTDYALRVLIQLATQPDRLISISQIAATYDISQNHLMKIVQDLGRAGFVETQRGRNGGLRLGRPADQITIGAVVRHTETQTAIVDCSTCLIAQGCGLPRMFSEAQQAFLAVLDRYRLSDAVMNSDELMGMFQAGEQQINLRQP</sequence>
<dbReference type="EMBL" id="FZQB01000015">
    <property type="protein sequence ID" value="SNT76098.1"/>
    <property type="molecule type" value="Genomic_DNA"/>
</dbReference>
<dbReference type="InterPro" id="IPR036388">
    <property type="entry name" value="WH-like_DNA-bd_sf"/>
</dbReference>
<dbReference type="GO" id="GO:0003677">
    <property type="term" value="F:DNA binding"/>
    <property type="evidence" value="ECO:0007669"/>
    <property type="project" value="UniProtKB-KW"/>
</dbReference>
<gene>
    <name evidence="2" type="ORF">SAMN05444959_11552</name>
</gene>
<dbReference type="Gene3D" id="1.10.10.10">
    <property type="entry name" value="Winged helix-like DNA-binding domain superfamily/Winged helix DNA-binding domain"/>
    <property type="match status" value="1"/>
</dbReference>
<name>A0A239Q187_9RHOB</name>
<dbReference type="GO" id="GO:0005829">
    <property type="term" value="C:cytosol"/>
    <property type="evidence" value="ECO:0007669"/>
    <property type="project" value="TreeGrafter"/>
</dbReference>
<dbReference type="Proteomes" id="UP000198307">
    <property type="component" value="Unassembled WGS sequence"/>
</dbReference>
<protein>
    <submittedName>
        <fullName evidence="2">Transcriptional regulator, BadM/Rrf2 family</fullName>
    </submittedName>
</protein>
<dbReference type="NCBIfam" id="TIGR00738">
    <property type="entry name" value="rrf2_super"/>
    <property type="match status" value="1"/>
</dbReference>
<dbReference type="SUPFAM" id="SSF46785">
    <property type="entry name" value="Winged helix' DNA-binding domain"/>
    <property type="match status" value="1"/>
</dbReference>
<dbReference type="RefSeq" id="WP_089345428.1">
    <property type="nucleotide sequence ID" value="NZ_CP067129.1"/>
</dbReference>
<dbReference type="PANTHER" id="PTHR33221">
    <property type="entry name" value="WINGED HELIX-TURN-HELIX TRANSCRIPTIONAL REGULATOR, RRF2 FAMILY"/>
    <property type="match status" value="1"/>
</dbReference>
<organism evidence="2 3">
    <name type="scientific">Paracoccus seriniphilus</name>
    <dbReference type="NCBI Taxonomy" id="184748"/>
    <lineage>
        <taxon>Bacteria</taxon>
        <taxon>Pseudomonadati</taxon>
        <taxon>Pseudomonadota</taxon>
        <taxon>Alphaproteobacteria</taxon>
        <taxon>Rhodobacterales</taxon>
        <taxon>Paracoccaceae</taxon>
        <taxon>Paracoccus</taxon>
    </lineage>
</organism>
<dbReference type="OrthoDB" id="9795923at2"/>
<dbReference type="Pfam" id="PF02082">
    <property type="entry name" value="Rrf2"/>
    <property type="match status" value="1"/>
</dbReference>
<evidence type="ECO:0000256" key="1">
    <source>
        <dbReference type="ARBA" id="ARBA00023125"/>
    </source>
</evidence>